<comment type="caution">
    <text evidence="2">The sequence shown here is derived from an EMBL/GenBank/DDBJ whole genome shotgun (WGS) entry which is preliminary data.</text>
</comment>
<evidence type="ECO:0000256" key="1">
    <source>
        <dbReference type="SAM" id="MobiDB-lite"/>
    </source>
</evidence>
<dbReference type="EMBL" id="JAVHJO010000009">
    <property type="protein sequence ID" value="KAK6537376.1"/>
    <property type="molecule type" value="Genomic_DNA"/>
</dbReference>
<dbReference type="AlphaFoldDB" id="A0AAV9X5V8"/>
<dbReference type="Proteomes" id="UP001365542">
    <property type="component" value="Unassembled WGS sequence"/>
</dbReference>
<evidence type="ECO:0000313" key="3">
    <source>
        <dbReference type="Proteomes" id="UP001365542"/>
    </source>
</evidence>
<proteinExistence type="predicted"/>
<sequence length="105" mass="11940">MKNRNSQAATKHRYPTQNSESKKENSANTHFIDSKRRGQRVSIWSKTFGVLLSSTLYSYLGLEFRDEWEGGTVGPGYENNLQYAWASQSSITSRWTKDLVTAISS</sequence>
<accession>A0AAV9X5V8</accession>
<reference evidence="2 3" key="1">
    <citation type="submission" date="2019-10" db="EMBL/GenBank/DDBJ databases">
        <authorList>
            <person name="Palmer J.M."/>
        </authorList>
    </citation>
    <scope>NUCLEOTIDE SEQUENCE [LARGE SCALE GENOMIC DNA]</scope>
    <source>
        <strain evidence="2 3">TWF694</strain>
    </source>
</reference>
<feature type="region of interest" description="Disordered" evidence="1">
    <location>
        <begin position="1"/>
        <end position="33"/>
    </location>
</feature>
<organism evidence="2 3">
    <name type="scientific">Orbilia ellipsospora</name>
    <dbReference type="NCBI Taxonomy" id="2528407"/>
    <lineage>
        <taxon>Eukaryota</taxon>
        <taxon>Fungi</taxon>
        <taxon>Dikarya</taxon>
        <taxon>Ascomycota</taxon>
        <taxon>Pezizomycotina</taxon>
        <taxon>Orbiliomycetes</taxon>
        <taxon>Orbiliales</taxon>
        <taxon>Orbiliaceae</taxon>
        <taxon>Orbilia</taxon>
    </lineage>
</organism>
<evidence type="ECO:0000313" key="2">
    <source>
        <dbReference type="EMBL" id="KAK6537376.1"/>
    </source>
</evidence>
<name>A0AAV9X5V8_9PEZI</name>
<gene>
    <name evidence="2" type="ORF">TWF694_011564</name>
</gene>
<feature type="compositionally biased region" description="Polar residues" evidence="1">
    <location>
        <begin position="1"/>
        <end position="19"/>
    </location>
</feature>
<protein>
    <submittedName>
        <fullName evidence="2">Uncharacterized protein</fullName>
    </submittedName>
</protein>
<keyword evidence="3" id="KW-1185">Reference proteome</keyword>